<keyword evidence="3" id="KW-0808">Transferase</keyword>
<sequence length="501" mass="55059">MSNKKEMQSDGVQNQGATGTTEGKTVGTDAGEVKKNITDKAGKQVNVEPTLDSAKVETSKVESAKDRVKTEPQHTEPEKIKPQQTETVVIKKGSSALGVFALLVALGLGGAGYYFGQLEVDKINQKITALEQKISNSVAHVANTSNTPLEMPNFAQERAQIEQLLAGLNAHDQKLASLAQNLSAQDTAYTNLKAEVNKLAKANNAQPSEWLLSEADFLLTNALRKLVLDNDIDTSISLLKVADEVLTKVDEPQVKLIRATINQDLKQLLSVNRVDQNAIMQRLSQLANNVDELVIANVNFGDEQNQETKVSDDVNDWEKNIQKSAISFMNHFIRITPRSENATQALLAPNQDIYLRENIRLRLQIAILAVPRQQNELYKQSLETVAAWIRSYFDTNSETATAFLKSLDELAEQSIYIEVPNQLNSLNALDKLLNKTPQEVQKIEISADKTLTESNQVAVEEIKSAEENNAVEAVESNAAESMTETPADADNGAKPANTEQQ</sequence>
<comment type="caution">
    <text evidence="3">The sequence shown here is derived from an EMBL/GenBank/DDBJ whole genome shotgun (WGS) entry which is preliminary data.</text>
</comment>
<evidence type="ECO:0000313" key="3">
    <source>
        <dbReference type="EMBL" id="TCK67116.1"/>
    </source>
</evidence>
<keyword evidence="4" id="KW-1185">Reference proteome</keyword>
<protein>
    <submittedName>
        <fullName evidence="3">Uroporphyrin-3 C-methyltransferase</fullName>
    </submittedName>
</protein>
<keyword evidence="2" id="KW-0812">Transmembrane</keyword>
<evidence type="ECO:0000256" key="1">
    <source>
        <dbReference type="SAM" id="MobiDB-lite"/>
    </source>
</evidence>
<dbReference type="Pfam" id="PF04375">
    <property type="entry name" value="HemX"/>
    <property type="match status" value="1"/>
</dbReference>
<dbReference type="GO" id="GO:0032259">
    <property type="term" value="P:methylation"/>
    <property type="evidence" value="ECO:0007669"/>
    <property type="project" value="UniProtKB-KW"/>
</dbReference>
<keyword evidence="3" id="KW-0489">Methyltransferase</keyword>
<name>A0A4R1KQ01_9PAST</name>
<accession>A0A4R1KQ01</accession>
<proteinExistence type="predicted"/>
<dbReference type="EMBL" id="SMGJ01000007">
    <property type="protein sequence ID" value="TCK67116.1"/>
    <property type="molecule type" value="Genomic_DNA"/>
</dbReference>
<feature type="transmembrane region" description="Helical" evidence="2">
    <location>
        <begin position="96"/>
        <end position="116"/>
    </location>
</feature>
<dbReference type="InterPro" id="IPR007470">
    <property type="entry name" value="HemX"/>
</dbReference>
<feature type="compositionally biased region" description="Polar residues" evidence="1">
    <location>
        <begin position="10"/>
        <end position="23"/>
    </location>
</feature>
<feature type="compositionally biased region" description="Low complexity" evidence="1">
    <location>
        <begin position="467"/>
        <end position="481"/>
    </location>
</feature>
<feature type="compositionally biased region" description="Basic and acidic residues" evidence="1">
    <location>
        <begin position="54"/>
        <end position="81"/>
    </location>
</feature>
<dbReference type="PANTHER" id="PTHR38043">
    <property type="entry name" value="PROTEIN HEMX"/>
    <property type="match status" value="1"/>
</dbReference>
<feature type="compositionally biased region" description="Basic and acidic residues" evidence="1">
    <location>
        <begin position="31"/>
        <end position="42"/>
    </location>
</feature>
<dbReference type="PANTHER" id="PTHR38043:SF1">
    <property type="entry name" value="PROTEIN HEMX"/>
    <property type="match status" value="1"/>
</dbReference>
<evidence type="ECO:0000256" key="2">
    <source>
        <dbReference type="SAM" id="Phobius"/>
    </source>
</evidence>
<dbReference type="Proteomes" id="UP000295496">
    <property type="component" value="Unassembled WGS sequence"/>
</dbReference>
<dbReference type="AlphaFoldDB" id="A0A4R1KQ01"/>
<feature type="region of interest" description="Disordered" evidence="1">
    <location>
        <begin position="467"/>
        <end position="501"/>
    </location>
</feature>
<gene>
    <name evidence="3" type="ORF">EV692_2022</name>
</gene>
<feature type="region of interest" description="Disordered" evidence="1">
    <location>
        <begin position="1"/>
        <end position="84"/>
    </location>
</feature>
<organism evidence="3 4">
    <name type="scientific">Lonepinella koalarum</name>
    <dbReference type="NCBI Taxonomy" id="53417"/>
    <lineage>
        <taxon>Bacteria</taxon>
        <taxon>Pseudomonadati</taxon>
        <taxon>Pseudomonadota</taxon>
        <taxon>Gammaproteobacteria</taxon>
        <taxon>Pasteurellales</taxon>
        <taxon>Pasteurellaceae</taxon>
        <taxon>Lonepinella</taxon>
    </lineage>
</organism>
<reference evidence="3 4" key="1">
    <citation type="submission" date="2019-03" db="EMBL/GenBank/DDBJ databases">
        <title>Genomic Encyclopedia of Type Strains, Phase IV (KMG-IV): sequencing the most valuable type-strain genomes for metagenomic binning, comparative biology and taxonomic classification.</title>
        <authorList>
            <person name="Goeker M."/>
        </authorList>
    </citation>
    <scope>NUCLEOTIDE SEQUENCE [LARGE SCALE GENOMIC DNA]</scope>
    <source>
        <strain evidence="3 4">DSM 10053</strain>
    </source>
</reference>
<evidence type="ECO:0000313" key="4">
    <source>
        <dbReference type="Proteomes" id="UP000295496"/>
    </source>
</evidence>
<keyword evidence="2" id="KW-0472">Membrane</keyword>
<keyword evidence="2" id="KW-1133">Transmembrane helix</keyword>
<dbReference type="GO" id="GO:0008168">
    <property type="term" value="F:methyltransferase activity"/>
    <property type="evidence" value="ECO:0007669"/>
    <property type="project" value="UniProtKB-KW"/>
</dbReference>